<proteinExistence type="predicted"/>
<dbReference type="AlphaFoldDB" id="A0A2P2PD88"/>
<evidence type="ECO:0000256" key="1">
    <source>
        <dbReference type="SAM" id="MobiDB-lite"/>
    </source>
</evidence>
<organism evidence="2">
    <name type="scientific">Rhizophora mucronata</name>
    <name type="common">Asiatic mangrove</name>
    <dbReference type="NCBI Taxonomy" id="61149"/>
    <lineage>
        <taxon>Eukaryota</taxon>
        <taxon>Viridiplantae</taxon>
        <taxon>Streptophyta</taxon>
        <taxon>Embryophyta</taxon>
        <taxon>Tracheophyta</taxon>
        <taxon>Spermatophyta</taxon>
        <taxon>Magnoliopsida</taxon>
        <taxon>eudicotyledons</taxon>
        <taxon>Gunneridae</taxon>
        <taxon>Pentapetalae</taxon>
        <taxon>rosids</taxon>
        <taxon>fabids</taxon>
        <taxon>Malpighiales</taxon>
        <taxon>Rhizophoraceae</taxon>
        <taxon>Rhizophora</taxon>
    </lineage>
</organism>
<sequence>MRTASQNMRDFCRTNSPAGSLD</sequence>
<name>A0A2P2PD88_RHIMU</name>
<dbReference type="EMBL" id="GGEC01072203">
    <property type="protein sequence ID" value="MBX52687.1"/>
    <property type="molecule type" value="Transcribed_RNA"/>
</dbReference>
<protein>
    <submittedName>
        <fullName evidence="2">Uncharacterized protein</fullName>
    </submittedName>
</protein>
<accession>A0A2P2PD88</accession>
<evidence type="ECO:0000313" key="2">
    <source>
        <dbReference type="EMBL" id="MBX52687.1"/>
    </source>
</evidence>
<reference evidence="2" key="1">
    <citation type="submission" date="2018-02" db="EMBL/GenBank/DDBJ databases">
        <title>Rhizophora mucronata_Transcriptome.</title>
        <authorList>
            <person name="Meera S.P."/>
            <person name="Sreeshan A."/>
            <person name="Augustine A."/>
        </authorList>
    </citation>
    <scope>NUCLEOTIDE SEQUENCE</scope>
    <source>
        <tissue evidence="2">Leaf</tissue>
    </source>
</reference>
<feature type="region of interest" description="Disordered" evidence="1">
    <location>
        <begin position="1"/>
        <end position="22"/>
    </location>
</feature>